<dbReference type="InterPro" id="IPR006127">
    <property type="entry name" value="ZnuA-like"/>
</dbReference>
<evidence type="ECO:0000256" key="4">
    <source>
        <dbReference type="ARBA" id="ARBA00022729"/>
    </source>
</evidence>
<evidence type="ECO:0000256" key="5">
    <source>
        <dbReference type="RuleBase" id="RU003512"/>
    </source>
</evidence>
<dbReference type="GO" id="GO:0046872">
    <property type="term" value="F:metal ion binding"/>
    <property type="evidence" value="ECO:0007669"/>
    <property type="project" value="UniProtKB-KW"/>
</dbReference>
<dbReference type="InterPro" id="IPR006128">
    <property type="entry name" value="Lipoprotein_PsaA-like"/>
</dbReference>
<dbReference type="OrthoDB" id="9793396at2"/>
<dbReference type="GO" id="GO:0030313">
    <property type="term" value="C:cell envelope"/>
    <property type="evidence" value="ECO:0007669"/>
    <property type="project" value="UniProtKB-SubCell"/>
</dbReference>
<feature type="signal peptide" evidence="6">
    <location>
        <begin position="1"/>
        <end position="27"/>
    </location>
</feature>
<dbReference type="PANTHER" id="PTHR42953:SF1">
    <property type="entry name" value="METAL-BINDING PROTEIN HI_0362-RELATED"/>
    <property type="match status" value="1"/>
</dbReference>
<organism evidence="7 9">
    <name type="scientific">Bacillus glycinifermentans</name>
    <dbReference type="NCBI Taxonomy" id="1664069"/>
    <lineage>
        <taxon>Bacteria</taxon>
        <taxon>Bacillati</taxon>
        <taxon>Bacillota</taxon>
        <taxon>Bacilli</taxon>
        <taxon>Bacillales</taxon>
        <taxon>Bacillaceae</taxon>
        <taxon>Bacillus</taxon>
    </lineage>
</organism>
<evidence type="ECO:0000256" key="3">
    <source>
        <dbReference type="ARBA" id="ARBA00022723"/>
    </source>
</evidence>
<comment type="subcellular location">
    <subcellularLocation>
        <location evidence="1">Cell envelope</location>
    </subcellularLocation>
</comment>
<dbReference type="Gene3D" id="3.40.50.1980">
    <property type="entry name" value="Nitrogenase molybdenum iron protein domain"/>
    <property type="match status" value="2"/>
</dbReference>
<dbReference type="Proteomes" id="UP001341297">
    <property type="component" value="Unassembled WGS sequence"/>
</dbReference>
<evidence type="ECO:0000313" key="7">
    <source>
        <dbReference type="EMBL" id="KRT94381.1"/>
    </source>
</evidence>
<evidence type="ECO:0000256" key="2">
    <source>
        <dbReference type="ARBA" id="ARBA00022448"/>
    </source>
</evidence>
<protein>
    <submittedName>
        <fullName evidence="7">Manganese ABC transporter substrate-binding protein</fullName>
    </submittedName>
    <submittedName>
        <fullName evidence="8">Metal ABC transporter substrate-binding protein</fullName>
    </submittedName>
</protein>
<accession>A0A0T6BRV2</accession>
<dbReference type="EMBL" id="JARRTL010000011">
    <property type="protein sequence ID" value="MEC0485914.1"/>
    <property type="molecule type" value="Genomic_DNA"/>
</dbReference>
<name>A0A0T6BRV2_9BACI</name>
<dbReference type="InterPro" id="IPR006129">
    <property type="entry name" value="AdhesinB"/>
</dbReference>
<dbReference type="CDD" id="cd01137">
    <property type="entry name" value="PsaA"/>
    <property type="match status" value="1"/>
</dbReference>
<dbReference type="PRINTS" id="PR00691">
    <property type="entry name" value="ADHESINB"/>
</dbReference>
<evidence type="ECO:0000313" key="8">
    <source>
        <dbReference type="EMBL" id="MEC0485914.1"/>
    </source>
</evidence>
<dbReference type="AlphaFoldDB" id="A0A0T6BRV2"/>
<dbReference type="STRING" id="1664069.BGLY_3937"/>
<reference evidence="8 10" key="3">
    <citation type="submission" date="2023-03" db="EMBL/GenBank/DDBJ databases">
        <title>Agriculturally important microbes genome sequencing.</title>
        <authorList>
            <person name="Dunlap C."/>
        </authorList>
    </citation>
    <scope>NUCLEOTIDE SEQUENCE [LARGE SCALE GENOMIC DNA]</scope>
    <source>
        <strain evidence="8 10">CBP-3203</strain>
    </source>
</reference>
<dbReference type="Pfam" id="PF01297">
    <property type="entry name" value="ZnuA"/>
    <property type="match status" value="1"/>
</dbReference>
<proteinExistence type="inferred from homology"/>
<evidence type="ECO:0000256" key="6">
    <source>
        <dbReference type="SAM" id="SignalP"/>
    </source>
</evidence>
<feature type="chain" id="PRO_5044546930" evidence="6">
    <location>
        <begin position="28"/>
        <end position="309"/>
    </location>
</feature>
<dbReference type="InterPro" id="IPR050492">
    <property type="entry name" value="Bact_metal-bind_prot9"/>
</dbReference>
<reference evidence="7" key="2">
    <citation type="submission" date="2015-10" db="EMBL/GenBank/DDBJ databases">
        <authorList>
            <person name="Gilbert D.G."/>
        </authorList>
    </citation>
    <scope>NUCLEOTIDE SEQUENCE</scope>
    <source>
        <strain evidence="7">GO-13</strain>
    </source>
</reference>
<dbReference type="PRINTS" id="PR00690">
    <property type="entry name" value="ADHESNFAMILY"/>
</dbReference>
<evidence type="ECO:0000256" key="1">
    <source>
        <dbReference type="ARBA" id="ARBA00004196"/>
    </source>
</evidence>
<dbReference type="Proteomes" id="UP000036168">
    <property type="component" value="Unassembled WGS sequence"/>
</dbReference>
<sequence>MKFKRKLAILAALILLLAAGCSSKSSSGENGKLKVVTTYSILYDIVKHIGGDHIDLHSIVPVGTDPHEYDPLPKDVQKTTDADIVFYNGLNLETGNGWFTKLLETAEKAGDDAPVFKLSEGVQAKHLTSEGKETEEDPHAWLDIQNGIQYAKNARDALMKNDPAHKEDYEKNAAAYIKKLEKLHDEAVDRFKDLPEERRILVTSEGAFKYFASAYGVDARYIWEINTENEGTPGQMKKIVDTVKKKKVPALFVETSVDPRSMESVSAETGVPIKGKVFTDSIGKPGEAGDSYYKMMKENLDRIHKGLAE</sequence>
<dbReference type="PANTHER" id="PTHR42953">
    <property type="entry name" value="HIGH-AFFINITY ZINC UPTAKE SYSTEM PROTEIN ZNUA-RELATED"/>
    <property type="match status" value="1"/>
</dbReference>
<keyword evidence="3" id="KW-0479">Metal-binding</keyword>
<keyword evidence="4 6" id="KW-0732">Signal</keyword>
<dbReference type="RefSeq" id="WP_048353286.1">
    <property type="nucleotide sequence ID" value="NZ_CP023481.1"/>
</dbReference>
<comment type="similarity">
    <text evidence="5">Belongs to the bacterial solute-binding protein 9 family.</text>
</comment>
<dbReference type="EMBL" id="LECW02000012">
    <property type="protein sequence ID" value="KRT94381.1"/>
    <property type="molecule type" value="Genomic_DNA"/>
</dbReference>
<dbReference type="SUPFAM" id="SSF53807">
    <property type="entry name" value="Helical backbone' metal receptor"/>
    <property type="match status" value="1"/>
</dbReference>
<gene>
    <name evidence="7" type="ORF">AB447_203590</name>
    <name evidence="8" type="ORF">P8828_13900</name>
</gene>
<keyword evidence="10" id="KW-1185">Reference proteome</keyword>
<evidence type="ECO:0000313" key="9">
    <source>
        <dbReference type="Proteomes" id="UP000036168"/>
    </source>
</evidence>
<keyword evidence="2 5" id="KW-0813">Transport</keyword>
<dbReference type="PROSITE" id="PS51257">
    <property type="entry name" value="PROKAR_LIPOPROTEIN"/>
    <property type="match status" value="1"/>
</dbReference>
<evidence type="ECO:0000313" key="10">
    <source>
        <dbReference type="Proteomes" id="UP001341297"/>
    </source>
</evidence>
<dbReference type="GO" id="GO:0007155">
    <property type="term" value="P:cell adhesion"/>
    <property type="evidence" value="ECO:0007669"/>
    <property type="project" value="InterPro"/>
</dbReference>
<comment type="caution">
    <text evidence="7">The sequence shown here is derived from an EMBL/GenBank/DDBJ whole genome shotgun (WGS) entry which is preliminary data.</text>
</comment>
<reference evidence="7 9" key="1">
    <citation type="journal article" date="2015" name="Int. J. Syst. Evol. Microbiol.">
        <title>Bacillus glycinifermentans sp. nov., isolated from fermented soybean paste.</title>
        <authorList>
            <person name="Kim S.J."/>
            <person name="Dunlap C.A."/>
            <person name="Kwon S.W."/>
            <person name="Rooney A.P."/>
        </authorList>
    </citation>
    <scope>NUCLEOTIDE SEQUENCE [LARGE SCALE GENOMIC DNA]</scope>
    <source>
        <strain evidence="7 9">GO-13</strain>
    </source>
</reference>
<dbReference type="GO" id="GO:0030001">
    <property type="term" value="P:metal ion transport"/>
    <property type="evidence" value="ECO:0007669"/>
    <property type="project" value="InterPro"/>
</dbReference>